<evidence type="ECO:0000313" key="1">
    <source>
        <dbReference type="EMBL" id="NMH80535.1"/>
    </source>
</evidence>
<comment type="caution">
    <text evidence="1">The sequence shown here is derived from an EMBL/GenBank/DDBJ whole genome shotgun (WGS) entry which is preliminary data.</text>
</comment>
<dbReference type="Pfam" id="PF07721">
    <property type="entry name" value="TPR_4"/>
    <property type="match status" value="2"/>
</dbReference>
<gene>
    <name evidence="1" type="ORF">HF577_26045</name>
</gene>
<dbReference type="SUPFAM" id="SSF81901">
    <property type="entry name" value="HCP-like"/>
    <property type="match status" value="1"/>
</dbReference>
<dbReference type="Gene3D" id="1.25.40.10">
    <property type="entry name" value="Tetratricopeptide repeat domain"/>
    <property type="match status" value="2"/>
</dbReference>
<proteinExistence type="predicted"/>
<dbReference type="InterPro" id="IPR011717">
    <property type="entry name" value="TPR-4"/>
</dbReference>
<dbReference type="RefSeq" id="WP_169398585.1">
    <property type="nucleotide sequence ID" value="NZ_BAAAJH010000030.1"/>
</dbReference>
<reference evidence="1 2" key="1">
    <citation type="submission" date="2020-04" db="EMBL/GenBank/DDBJ databases">
        <authorList>
            <person name="Klaysubun C."/>
            <person name="Duangmal K."/>
            <person name="Lipun K."/>
        </authorList>
    </citation>
    <scope>NUCLEOTIDE SEQUENCE [LARGE SCALE GENOMIC DNA]</scope>
    <source>
        <strain evidence="1 2">JCM 11839</strain>
    </source>
</reference>
<accession>A0ABX1RJG1</accession>
<evidence type="ECO:0000313" key="2">
    <source>
        <dbReference type="Proteomes" id="UP001296706"/>
    </source>
</evidence>
<dbReference type="Pfam" id="PF13432">
    <property type="entry name" value="TPR_16"/>
    <property type="match status" value="2"/>
</dbReference>
<protein>
    <submittedName>
        <fullName evidence="1">Tetratricopeptide repeat protein</fullName>
    </submittedName>
</protein>
<organism evidence="1 2">
    <name type="scientific">Pseudonocardia xinjiangensis</name>
    <dbReference type="NCBI Taxonomy" id="75289"/>
    <lineage>
        <taxon>Bacteria</taxon>
        <taxon>Bacillati</taxon>
        <taxon>Actinomycetota</taxon>
        <taxon>Actinomycetes</taxon>
        <taxon>Pseudonocardiales</taxon>
        <taxon>Pseudonocardiaceae</taxon>
        <taxon>Pseudonocardia</taxon>
    </lineage>
</organism>
<dbReference type="EMBL" id="JAAXKY010000105">
    <property type="protein sequence ID" value="NMH80535.1"/>
    <property type="molecule type" value="Genomic_DNA"/>
</dbReference>
<dbReference type="Proteomes" id="UP001296706">
    <property type="component" value="Unassembled WGS sequence"/>
</dbReference>
<sequence>MTQPSPVPPEPLSAEGAAQLDAGRPLDAVDVLRRAVAAGEPSAADLLARAYLDSGSWHEAADWLTVVVEQGHVRFAGRLGVALAELGERARAESMLRLAVETGELVAANDLAILLRDEGRLAEAVQLLGYAAESGDELAAANVVELHLEAGNLSAAAAAAERYAAQSRPDTLVALADVRAMEGRADEAESWYRRAGELGALRAHTAYGQFLAGRGDTAGAERELREAERHAEPGWAYVLGRFLLDEGRLDEARRYLQISVDSGDSSARQALAELDGGDPGDD</sequence>
<keyword evidence="2" id="KW-1185">Reference proteome</keyword>
<dbReference type="InterPro" id="IPR011990">
    <property type="entry name" value="TPR-like_helical_dom_sf"/>
</dbReference>
<name>A0ABX1RJG1_9PSEU</name>